<evidence type="ECO:0000313" key="3">
    <source>
        <dbReference type="Proteomes" id="UP000652761"/>
    </source>
</evidence>
<reference evidence="2" key="1">
    <citation type="submission" date="2017-07" db="EMBL/GenBank/DDBJ databases">
        <title>Taro Niue Genome Assembly and Annotation.</title>
        <authorList>
            <person name="Atibalentja N."/>
            <person name="Keating K."/>
            <person name="Fields C.J."/>
        </authorList>
    </citation>
    <scope>NUCLEOTIDE SEQUENCE</scope>
    <source>
        <strain evidence="2">Niue_2</strain>
        <tissue evidence="2">Leaf</tissue>
    </source>
</reference>
<comment type="caution">
    <text evidence="2">The sequence shown here is derived from an EMBL/GenBank/DDBJ whole genome shotgun (WGS) entry which is preliminary data.</text>
</comment>
<name>A0A843WX34_COLES</name>
<sequence length="116" mass="13682">MKIHLIKFGREKLLKRIWAGRRSSEGRDSQTTRRPTWAVDRFDLPLVDSKWTIYTGRSRRTGEEDELGMLDLLLSNHQELLHMTPESSDTTKLSRPENYAADINNTKYNSRRYPEM</sequence>
<dbReference type="AlphaFoldDB" id="A0A843WX34"/>
<organism evidence="2 3">
    <name type="scientific">Colocasia esculenta</name>
    <name type="common">Wild taro</name>
    <name type="synonym">Arum esculentum</name>
    <dbReference type="NCBI Taxonomy" id="4460"/>
    <lineage>
        <taxon>Eukaryota</taxon>
        <taxon>Viridiplantae</taxon>
        <taxon>Streptophyta</taxon>
        <taxon>Embryophyta</taxon>
        <taxon>Tracheophyta</taxon>
        <taxon>Spermatophyta</taxon>
        <taxon>Magnoliopsida</taxon>
        <taxon>Liliopsida</taxon>
        <taxon>Araceae</taxon>
        <taxon>Aroideae</taxon>
        <taxon>Colocasieae</taxon>
        <taxon>Colocasia</taxon>
    </lineage>
</organism>
<dbReference type="EMBL" id="NMUH01003791">
    <property type="protein sequence ID" value="MQM07100.1"/>
    <property type="molecule type" value="Genomic_DNA"/>
</dbReference>
<evidence type="ECO:0000313" key="2">
    <source>
        <dbReference type="EMBL" id="MQM07100.1"/>
    </source>
</evidence>
<dbReference type="Proteomes" id="UP000652761">
    <property type="component" value="Unassembled WGS sequence"/>
</dbReference>
<proteinExistence type="predicted"/>
<gene>
    <name evidence="2" type="ORF">Taro_039935</name>
</gene>
<evidence type="ECO:0000256" key="1">
    <source>
        <dbReference type="SAM" id="MobiDB-lite"/>
    </source>
</evidence>
<feature type="region of interest" description="Disordered" evidence="1">
    <location>
        <begin position="84"/>
        <end position="116"/>
    </location>
</feature>
<keyword evidence="3" id="KW-1185">Reference proteome</keyword>
<accession>A0A843WX34</accession>
<protein>
    <submittedName>
        <fullName evidence="2">Uncharacterized protein</fullName>
    </submittedName>
</protein>